<protein>
    <submittedName>
        <fullName evidence="1">Uncharacterized protein</fullName>
    </submittedName>
</protein>
<dbReference type="InterPro" id="IPR016039">
    <property type="entry name" value="Thiolase-like"/>
</dbReference>
<organism evidence="1">
    <name type="scientific">Zea mays</name>
    <name type="common">Maize</name>
    <dbReference type="NCBI Taxonomy" id="4577"/>
    <lineage>
        <taxon>Eukaryota</taxon>
        <taxon>Viridiplantae</taxon>
        <taxon>Streptophyta</taxon>
        <taxon>Embryophyta</taxon>
        <taxon>Tracheophyta</taxon>
        <taxon>Spermatophyta</taxon>
        <taxon>Magnoliopsida</taxon>
        <taxon>Liliopsida</taxon>
        <taxon>Poales</taxon>
        <taxon>Poaceae</taxon>
        <taxon>PACMAD clade</taxon>
        <taxon>Panicoideae</taxon>
        <taxon>Andropogonodae</taxon>
        <taxon>Andropogoneae</taxon>
        <taxon>Tripsacinae</taxon>
        <taxon>Zea</taxon>
    </lineage>
</organism>
<dbReference type="AlphaFoldDB" id="B6SZN8"/>
<name>B6SZN8_MAIZE</name>
<dbReference type="EMBL" id="EU958203">
    <property type="protein sequence ID" value="ACG30321.1"/>
    <property type="molecule type" value="mRNA"/>
</dbReference>
<reference evidence="1" key="1">
    <citation type="journal article" date="2009" name="Plant Mol. Biol.">
        <title>Insights into corn genes derived from large-scale cDNA sequencing.</title>
        <authorList>
            <person name="Alexandrov N.N."/>
            <person name="Brover V.V."/>
            <person name="Freidin S."/>
            <person name="Troukhan M.E."/>
            <person name="Tatarinova T.V."/>
            <person name="Zhang H."/>
            <person name="Swaller T.J."/>
            <person name="Lu Y.P."/>
            <person name="Bouck J."/>
            <person name="Flavell R.B."/>
            <person name="Feldmann K.A."/>
        </authorList>
    </citation>
    <scope>NUCLEOTIDE SEQUENCE</scope>
</reference>
<sequence length="39" mass="4071">MCIGSGMGAAAVFERGDAVDGLSNVRDMQAHNFLSKDAK</sequence>
<accession>B6SZN8</accession>
<dbReference type="Gene3D" id="3.40.47.10">
    <property type="match status" value="1"/>
</dbReference>
<proteinExistence type="evidence at transcript level"/>
<evidence type="ECO:0000313" key="1">
    <source>
        <dbReference type="EMBL" id="ACG30321.1"/>
    </source>
</evidence>
<dbReference type="GO" id="GO:0016746">
    <property type="term" value="F:acyltransferase activity"/>
    <property type="evidence" value="ECO:0007669"/>
    <property type="project" value="InterPro"/>
</dbReference>